<sequence>MEEEENVLVLTNVLAERLKCSRTRDVRFPRTGTRSPSRFSSERTSRRSTRTLERDISSSFMLRGADTASRSFSSPTSSLPRTRLERPPRRTRRGNTPICKLPTLPRRLPLSPYRRPNFTPH</sequence>
<accession>A0A2A6BXP2</accession>
<gene>
    <name evidence="2" type="primary">WBGene00278503</name>
</gene>
<evidence type="ECO:0000256" key="1">
    <source>
        <dbReference type="SAM" id="MobiDB-lite"/>
    </source>
</evidence>
<name>A0A2A6BXP2_PRIPA</name>
<reference evidence="3" key="1">
    <citation type="journal article" date="2008" name="Nat. Genet.">
        <title>The Pristionchus pacificus genome provides a unique perspective on nematode lifestyle and parasitism.</title>
        <authorList>
            <person name="Dieterich C."/>
            <person name="Clifton S.W."/>
            <person name="Schuster L.N."/>
            <person name="Chinwalla A."/>
            <person name="Delehaunty K."/>
            <person name="Dinkelacker I."/>
            <person name="Fulton L."/>
            <person name="Fulton R."/>
            <person name="Godfrey J."/>
            <person name="Minx P."/>
            <person name="Mitreva M."/>
            <person name="Roeseler W."/>
            <person name="Tian H."/>
            <person name="Witte H."/>
            <person name="Yang S.P."/>
            <person name="Wilson R.K."/>
            <person name="Sommer R.J."/>
        </authorList>
    </citation>
    <scope>NUCLEOTIDE SEQUENCE [LARGE SCALE GENOMIC DNA]</scope>
    <source>
        <strain evidence="3">PS312</strain>
    </source>
</reference>
<feature type="compositionally biased region" description="Low complexity" evidence="1">
    <location>
        <begin position="101"/>
        <end position="121"/>
    </location>
</feature>
<dbReference type="Proteomes" id="UP000005239">
    <property type="component" value="Unassembled WGS sequence"/>
</dbReference>
<dbReference type="AlphaFoldDB" id="A0A2A6BXP2"/>
<feature type="region of interest" description="Disordered" evidence="1">
    <location>
        <begin position="27"/>
        <end position="121"/>
    </location>
</feature>
<reference evidence="2" key="2">
    <citation type="submission" date="2022-06" db="UniProtKB">
        <authorList>
            <consortium name="EnsemblMetazoa"/>
        </authorList>
    </citation>
    <scope>IDENTIFICATION</scope>
    <source>
        <strain evidence="2">PS312</strain>
    </source>
</reference>
<evidence type="ECO:0000313" key="3">
    <source>
        <dbReference type="Proteomes" id="UP000005239"/>
    </source>
</evidence>
<keyword evidence="3" id="KW-1185">Reference proteome</keyword>
<evidence type="ECO:0000313" key="2">
    <source>
        <dbReference type="EnsemblMetazoa" id="PPA40134.1"/>
    </source>
</evidence>
<protein>
    <submittedName>
        <fullName evidence="2">Uncharacterized protein</fullName>
    </submittedName>
</protein>
<proteinExistence type="predicted"/>
<accession>A0A8R1UW45</accession>
<dbReference type="EnsemblMetazoa" id="PPA40134.1">
    <property type="protein sequence ID" value="PPA40134.1"/>
    <property type="gene ID" value="WBGene00278503"/>
</dbReference>
<organism evidence="2 3">
    <name type="scientific">Pristionchus pacificus</name>
    <name type="common">Parasitic nematode worm</name>
    <dbReference type="NCBI Taxonomy" id="54126"/>
    <lineage>
        <taxon>Eukaryota</taxon>
        <taxon>Metazoa</taxon>
        <taxon>Ecdysozoa</taxon>
        <taxon>Nematoda</taxon>
        <taxon>Chromadorea</taxon>
        <taxon>Rhabditida</taxon>
        <taxon>Rhabditina</taxon>
        <taxon>Diplogasteromorpha</taxon>
        <taxon>Diplogasteroidea</taxon>
        <taxon>Neodiplogasteridae</taxon>
        <taxon>Pristionchus</taxon>
    </lineage>
</organism>
<feature type="compositionally biased region" description="Basic and acidic residues" evidence="1">
    <location>
        <begin position="40"/>
        <end position="56"/>
    </location>
</feature>
<feature type="compositionally biased region" description="Low complexity" evidence="1">
    <location>
        <begin position="69"/>
        <end position="81"/>
    </location>
</feature>